<dbReference type="EMBL" id="LSRX01000122">
    <property type="protein sequence ID" value="OLQ08188.1"/>
    <property type="molecule type" value="Genomic_DNA"/>
</dbReference>
<dbReference type="AlphaFoldDB" id="A0A1Q9ELC4"/>
<comment type="caution">
    <text evidence="1">The sequence shown here is derived from an EMBL/GenBank/DDBJ whole genome shotgun (WGS) entry which is preliminary data.</text>
</comment>
<gene>
    <name evidence="1" type="ORF">AK812_SmicGene8323</name>
</gene>
<evidence type="ECO:0000313" key="1">
    <source>
        <dbReference type="EMBL" id="OLQ08188.1"/>
    </source>
</evidence>
<dbReference type="OrthoDB" id="411011at2759"/>
<dbReference type="Proteomes" id="UP000186817">
    <property type="component" value="Unassembled WGS sequence"/>
</dbReference>
<keyword evidence="2" id="KW-1185">Reference proteome</keyword>
<name>A0A1Q9ELC4_SYMMI</name>
<evidence type="ECO:0000313" key="2">
    <source>
        <dbReference type="Proteomes" id="UP000186817"/>
    </source>
</evidence>
<reference evidence="1 2" key="1">
    <citation type="submission" date="2016-02" db="EMBL/GenBank/DDBJ databases">
        <title>Genome analysis of coral dinoflagellate symbionts highlights evolutionary adaptations to a symbiotic lifestyle.</title>
        <authorList>
            <person name="Aranda M."/>
            <person name="Li Y."/>
            <person name="Liew Y.J."/>
            <person name="Baumgarten S."/>
            <person name="Simakov O."/>
            <person name="Wilson M."/>
            <person name="Piel J."/>
            <person name="Ashoor H."/>
            <person name="Bougouffa S."/>
            <person name="Bajic V.B."/>
            <person name="Ryu T."/>
            <person name="Ravasi T."/>
            <person name="Bayer T."/>
            <person name="Micklem G."/>
            <person name="Kim H."/>
            <person name="Bhak J."/>
            <person name="Lajeunesse T.C."/>
            <person name="Voolstra C.R."/>
        </authorList>
    </citation>
    <scope>NUCLEOTIDE SEQUENCE [LARGE SCALE GENOMIC DNA]</scope>
    <source>
        <strain evidence="1 2">CCMP2467</strain>
    </source>
</reference>
<organism evidence="1 2">
    <name type="scientific">Symbiodinium microadriaticum</name>
    <name type="common">Dinoflagellate</name>
    <name type="synonym">Zooxanthella microadriatica</name>
    <dbReference type="NCBI Taxonomy" id="2951"/>
    <lineage>
        <taxon>Eukaryota</taxon>
        <taxon>Sar</taxon>
        <taxon>Alveolata</taxon>
        <taxon>Dinophyceae</taxon>
        <taxon>Suessiales</taxon>
        <taxon>Symbiodiniaceae</taxon>
        <taxon>Symbiodinium</taxon>
    </lineage>
</organism>
<protein>
    <submittedName>
        <fullName evidence="1">Uncharacterized protein</fullName>
    </submittedName>
</protein>
<proteinExistence type="predicted"/>
<dbReference type="SUPFAM" id="SSF49599">
    <property type="entry name" value="TRAF domain-like"/>
    <property type="match status" value="1"/>
</dbReference>
<accession>A0A1Q9ELC4</accession>
<sequence length="276" mass="30439">MFALCALVVNGVAAHRISTHSIDMSGSSSIKEENQEEEARRRIDELTDFGAQAIHRGNLVRKAASLSENVSQSSTDEPATNEAIAAFDQYVAQAKKSLDQRRAETIELLKQPAGELVVSATNFHLETIKRKESTIEEQASTIKQQASIIDRLRQPSTFLWNISGQDFSAIQYNDFVESPQFGLLLGSGFWFTYFPKGVRGTNNDGWASVYLKHDRKCRVSGTLTTDFVTKKILAGTVTAESVTKTIEGYGDSWGFARFAQSPNLQAVSVNITESDC</sequence>